<dbReference type="InterPro" id="IPR013783">
    <property type="entry name" value="Ig-like_fold"/>
</dbReference>
<gene>
    <name evidence="2" type="ORF">NITINOP_1158</name>
</gene>
<evidence type="ECO:0008006" key="4">
    <source>
        <dbReference type="Google" id="ProtNLM"/>
    </source>
</evidence>
<dbReference type="AlphaFoldDB" id="A0A0S4KQ58"/>
<dbReference type="Pfam" id="PF05345">
    <property type="entry name" value="He_PIG"/>
    <property type="match status" value="1"/>
</dbReference>
<dbReference type="OrthoDB" id="9770696at2"/>
<dbReference type="RefSeq" id="WP_062483969.1">
    <property type="nucleotide sequence ID" value="NZ_LN885086.1"/>
</dbReference>
<dbReference type="GO" id="GO:0016020">
    <property type="term" value="C:membrane"/>
    <property type="evidence" value="ECO:0007669"/>
    <property type="project" value="InterPro"/>
</dbReference>
<dbReference type="SUPFAM" id="SSF49313">
    <property type="entry name" value="Cadherin-like"/>
    <property type="match status" value="1"/>
</dbReference>
<dbReference type="Gene3D" id="2.60.40.10">
    <property type="entry name" value="Immunoglobulins"/>
    <property type="match status" value="1"/>
</dbReference>
<protein>
    <recommendedName>
        <fullName evidence="4">Dystroglycan-type cadherin-like domain-containing protein</fullName>
    </recommendedName>
</protein>
<dbReference type="KEGG" id="nio:NITINOP_1158"/>
<dbReference type="Proteomes" id="UP000066284">
    <property type="component" value="Chromosome 1"/>
</dbReference>
<dbReference type="EMBL" id="LN885086">
    <property type="protein sequence ID" value="CUQ66133.1"/>
    <property type="molecule type" value="Genomic_DNA"/>
</dbReference>
<name>A0A0S4KQ58_9BACT</name>
<evidence type="ECO:0000313" key="3">
    <source>
        <dbReference type="Proteomes" id="UP000066284"/>
    </source>
</evidence>
<keyword evidence="3" id="KW-1185">Reference proteome</keyword>
<organism evidence="2 3">
    <name type="scientific">Candidatus Nitrospira inopinata</name>
    <dbReference type="NCBI Taxonomy" id="1715989"/>
    <lineage>
        <taxon>Bacteria</taxon>
        <taxon>Pseudomonadati</taxon>
        <taxon>Nitrospirota</taxon>
        <taxon>Nitrospiria</taxon>
        <taxon>Nitrospirales</taxon>
        <taxon>Nitrospiraceae</taxon>
        <taxon>Nitrospira</taxon>
    </lineage>
</organism>
<dbReference type="PROSITE" id="PS51257">
    <property type="entry name" value="PROKAR_LIPOPROTEIN"/>
    <property type="match status" value="1"/>
</dbReference>
<dbReference type="InterPro" id="IPR015919">
    <property type="entry name" value="Cadherin-like_sf"/>
</dbReference>
<evidence type="ECO:0000256" key="1">
    <source>
        <dbReference type="SAM" id="MobiDB-lite"/>
    </source>
</evidence>
<proteinExistence type="predicted"/>
<evidence type="ECO:0000313" key="2">
    <source>
        <dbReference type="EMBL" id="CUQ66133.1"/>
    </source>
</evidence>
<dbReference type="STRING" id="1715989.NITINOP_1158"/>
<accession>A0A0S4KQ58</accession>
<feature type="region of interest" description="Disordered" evidence="1">
    <location>
        <begin position="204"/>
        <end position="232"/>
    </location>
</feature>
<dbReference type="GO" id="GO:0005509">
    <property type="term" value="F:calcium ion binding"/>
    <property type="evidence" value="ECO:0007669"/>
    <property type="project" value="InterPro"/>
</dbReference>
<reference evidence="3" key="1">
    <citation type="submission" date="2015-09" db="EMBL/GenBank/DDBJ databases">
        <authorList>
            <person name="Daims H."/>
        </authorList>
    </citation>
    <scope>NUCLEOTIDE SEQUENCE [LARGE SCALE GENOMIC DNA]</scope>
</reference>
<sequence length="316" mass="33903">MLRIAVIVAVTALWTMVSCTDRPSSPSLASPAEGNRPPTVLSARLLNDPLSAAESAAVQVITEDPEHEAVTLSYQWYVDDVPLFGETNPTLSPAKFRRGQRVSVEITPADAKQKGPSYRVPPLSVSNAPPVVRSAMILQRDESSGNVIEALADASDPDLDPVSMTYRWYKNHVLVKEGEEAFLDAGGVAAGETVVVEVTARDPSGTSATVRSAPWSMGNRPPRIVSTPPVPKNSESYTYKVQAIDDDGDDLVYALEAAPTGMTIGERTGRIDWRVPQDQAGVQRVKIVVKDGRGGAALQEFDLHVTPLPPVARPGM</sequence>